<evidence type="ECO:0000256" key="2">
    <source>
        <dbReference type="ARBA" id="ARBA00006645"/>
    </source>
</evidence>
<organism evidence="9 10">
    <name type="scientific">Sphingobacterium mizutaii</name>
    <dbReference type="NCBI Taxonomy" id="1010"/>
    <lineage>
        <taxon>Bacteria</taxon>
        <taxon>Pseudomonadati</taxon>
        <taxon>Bacteroidota</taxon>
        <taxon>Sphingobacteriia</taxon>
        <taxon>Sphingobacteriales</taxon>
        <taxon>Sphingobacteriaceae</taxon>
        <taxon>Sphingobacterium</taxon>
    </lineage>
</organism>
<dbReference type="GO" id="GO:0003677">
    <property type="term" value="F:DNA binding"/>
    <property type="evidence" value="ECO:0007669"/>
    <property type="project" value="UniProtKB-KW"/>
</dbReference>
<comment type="catalytic activity">
    <reaction evidence="1">
        <text>ATP-independent breakage of single-stranded DNA, followed by passage and rejoining.</text>
        <dbReference type="EC" id="5.6.2.1"/>
    </reaction>
</comment>
<dbReference type="InterPro" id="IPR013500">
    <property type="entry name" value="TopoI_cat_euk"/>
</dbReference>
<keyword evidence="4" id="KW-0799">Topoisomerase</keyword>
<feature type="domain" description="DNA topoisomerase I catalytic core eukaryotic-type" evidence="7">
    <location>
        <begin position="90"/>
        <end position="290"/>
    </location>
</feature>
<dbReference type="Proteomes" id="UP000215355">
    <property type="component" value="Chromosome 1"/>
</dbReference>
<dbReference type="PRINTS" id="PR00416">
    <property type="entry name" value="EUTPISMRASEI"/>
</dbReference>
<evidence type="ECO:0000256" key="1">
    <source>
        <dbReference type="ARBA" id="ARBA00000213"/>
    </source>
</evidence>
<dbReference type="InterPro" id="IPR035447">
    <property type="entry name" value="DNA_topo_I_N_sf"/>
</dbReference>
<evidence type="ECO:0000313" key="10">
    <source>
        <dbReference type="Proteomes" id="UP000215355"/>
    </source>
</evidence>
<evidence type="ECO:0000259" key="8">
    <source>
        <dbReference type="Pfam" id="PF21338"/>
    </source>
</evidence>
<evidence type="ECO:0000313" key="9">
    <source>
        <dbReference type="EMBL" id="SNV37664.1"/>
    </source>
</evidence>
<dbReference type="Pfam" id="PF21338">
    <property type="entry name" value="Top1B_N_bact"/>
    <property type="match status" value="1"/>
</dbReference>
<accession>A0AAJ4X870</accession>
<dbReference type="InterPro" id="IPR011010">
    <property type="entry name" value="DNA_brk_join_enz"/>
</dbReference>
<dbReference type="Gene3D" id="1.10.132.120">
    <property type="match status" value="1"/>
</dbReference>
<keyword evidence="6" id="KW-0413">Isomerase</keyword>
<evidence type="ECO:0000256" key="6">
    <source>
        <dbReference type="ARBA" id="ARBA00023235"/>
    </source>
</evidence>
<dbReference type="EC" id="5.6.2.1" evidence="3"/>
<keyword evidence="5" id="KW-0238">DNA-binding</keyword>
<dbReference type="InterPro" id="IPR049331">
    <property type="entry name" value="Top1B_N_bact"/>
</dbReference>
<evidence type="ECO:0000256" key="4">
    <source>
        <dbReference type="ARBA" id="ARBA00023029"/>
    </source>
</evidence>
<comment type="similarity">
    <text evidence="2">Belongs to the type IB topoisomerase family.</text>
</comment>
<dbReference type="KEGG" id="smiz:4412673_00235"/>
<protein>
    <recommendedName>
        <fullName evidence="3">DNA topoisomerase</fullName>
        <ecNumber evidence="3">5.6.2.1</ecNumber>
    </recommendedName>
</protein>
<evidence type="ECO:0000256" key="5">
    <source>
        <dbReference type="ARBA" id="ARBA00023125"/>
    </source>
</evidence>
<dbReference type="AlphaFoldDB" id="A0AAJ4X870"/>
<proteinExistence type="inferred from homology"/>
<dbReference type="Gene3D" id="3.90.15.10">
    <property type="entry name" value="Topoisomerase I, Chain A, domain 3"/>
    <property type="match status" value="1"/>
</dbReference>
<sequence>MEAKKPFKYVNSNSKGFSRIHNGEVFEYHDKKKVRIVDPAVLSRIHSLVIPPNWTDVWICPNKNGHIQATGLDNRQRKQYIYHPLWTAFQEQDKFSRLYLFGKSLPVLKKQLEKDIKRDLCDQRFVCALAIMIIQHTSIRPGNTIYRNSNGSFGLTTLQNRHVKLHPGKVILRYRGKKGVKQEKTFRNKRLYDKVEKILQLSGNQFLQYLDEKNIKRAIKPCHLNSYLSEIYGGEVTSKTIRTWNACFLALLHLLETFPENTKNRNKSCRVLVSYVAHVLGNTPSVARKNYICPVILKKFAEGSLDGWMRRYANIANRDKDTIVQKKLLMLLKEC</sequence>
<dbReference type="Pfam" id="PF01028">
    <property type="entry name" value="Topoisom_I"/>
    <property type="match status" value="1"/>
</dbReference>
<evidence type="ECO:0000256" key="3">
    <source>
        <dbReference type="ARBA" id="ARBA00012891"/>
    </source>
</evidence>
<reference evidence="9 10" key="1">
    <citation type="submission" date="2017-06" db="EMBL/GenBank/DDBJ databases">
        <authorList>
            <consortium name="Pathogen Informatics"/>
        </authorList>
    </citation>
    <scope>NUCLEOTIDE SEQUENCE [LARGE SCALE GENOMIC DNA]</scope>
    <source>
        <strain evidence="9 10">NCTC12149</strain>
    </source>
</reference>
<dbReference type="GO" id="GO:0006265">
    <property type="term" value="P:DNA topological change"/>
    <property type="evidence" value="ECO:0007669"/>
    <property type="project" value="InterPro"/>
</dbReference>
<gene>
    <name evidence="9" type="ORF">SAMEA4412673_00235</name>
</gene>
<dbReference type="SUPFAM" id="SSF55869">
    <property type="entry name" value="DNA topoisomerase I domain"/>
    <property type="match status" value="1"/>
</dbReference>
<dbReference type="GO" id="GO:0003917">
    <property type="term" value="F:DNA topoisomerase type I (single strand cut, ATP-independent) activity"/>
    <property type="evidence" value="ECO:0007669"/>
    <property type="project" value="UniProtKB-EC"/>
</dbReference>
<dbReference type="SUPFAM" id="SSF56349">
    <property type="entry name" value="DNA breaking-rejoining enzymes"/>
    <property type="match status" value="1"/>
</dbReference>
<dbReference type="Gene3D" id="3.30.66.10">
    <property type="entry name" value="DNA topoisomerase I domain"/>
    <property type="match status" value="1"/>
</dbReference>
<feature type="domain" description="DNA topoisomerase IB N-terminal" evidence="8">
    <location>
        <begin position="26"/>
        <end position="73"/>
    </location>
</feature>
<dbReference type="InterPro" id="IPR001631">
    <property type="entry name" value="TopoI"/>
</dbReference>
<dbReference type="InterPro" id="IPR014711">
    <property type="entry name" value="TopoI_cat_a-hlx-sub_euk"/>
</dbReference>
<name>A0AAJ4X870_9SPHI</name>
<dbReference type="EMBL" id="LT906468">
    <property type="protein sequence ID" value="SNV37664.1"/>
    <property type="molecule type" value="Genomic_DNA"/>
</dbReference>
<dbReference type="PROSITE" id="PS52038">
    <property type="entry name" value="TOPO_IB_2"/>
    <property type="match status" value="1"/>
</dbReference>
<evidence type="ECO:0000259" key="7">
    <source>
        <dbReference type="Pfam" id="PF01028"/>
    </source>
</evidence>
<dbReference type="RefSeq" id="WP_093100983.1">
    <property type="nucleotide sequence ID" value="NZ_FNGK01000009.1"/>
</dbReference>